<feature type="non-terminal residue" evidence="3">
    <location>
        <position position="130"/>
    </location>
</feature>
<feature type="compositionally biased region" description="Low complexity" evidence="2">
    <location>
        <begin position="9"/>
        <end position="19"/>
    </location>
</feature>
<keyword evidence="4" id="KW-1185">Reference proteome</keyword>
<sequence length="130" mass="13092">MAAVDDADASTPDASTPDAGTASGDAGGPEPAVVPVEGGIRLGQLLKLASLVDTGADAKEALAAGVVRVNGEVEVRRGRQLASGDVVAVDVPDAVHLEQHAPPVVQLPQDVEVAAPAARVEPHHLLLRHG</sequence>
<evidence type="ECO:0000313" key="4">
    <source>
        <dbReference type="Proteomes" id="UP000555552"/>
    </source>
</evidence>
<name>A0A849BHC6_9ACTN</name>
<dbReference type="PROSITE" id="PS50889">
    <property type="entry name" value="S4"/>
    <property type="match status" value="1"/>
</dbReference>
<evidence type="ECO:0000313" key="3">
    <source>
        <dbReference type="EMBL" id="NNH22529.1"/>
    </source>
</evidence>
<dbReference type="GO" id="GO:0003723">
    <property type="term" value="F:RNA binding"/>
    <property type="evidence" value="ECO:0007669"/>
    <property type="project" value="UniProtKB-KW"/>
</dbReference>
<dbReference type="InterPro" id="IPR036986">
    <property type="entry name" value="S4_RNA-bd_sf"/>
</dbReference>
<dbReference type="Gene3D" id="3.10.290.10">
    <property type="entry name" value="RNA-binding S4 domain"/>
    <property type="match status" value="1"/>
</dbReference>
<proteinExistence type="predicted"/>
<feature type="region of interest" description="Disordered" evidence="2">
    <location>
        <begin position="1"/>
        <end position="34"/>
    </location>
</feature>
<comment type="caution">
    <text evidence="3">The sequence shown here is derived from an EMBL/GenBank/DDBJ whole genome shotgun (WGS) entry which is preliminary data.</text>
</comment>
<evidence type="ECO:0000256" key="2">
    <source>
        <dbReference type="SAM" id="MobiDB-lite"/>
    </source>
</evidence>
<dbReference type="Proteomes" id="UP000555552">
    <property type="component" value="Unassembled WGS sequence"/>
</dbReference>
<dbReference type="EMBL" id="JABEMA010000047">
    <property type="protein sequence ID" value="NNH22529.1"/>
    <property type="molecule type" value="Genomic_DNA"/>
</dbReference>
<reference evidence="3 4" key="1">
    <citation type="submission" date="2020-05" db="EMBL/GenBank/DDBJ databases">
        <title>MicrobeNet Type strains.</title>
        <authorList>
            <person name="Nicholson A.C."/>
        </authorList>
    </citation>
    <scope>NUCLEOTIDE SEQUENCE [LARGE SCALE GENOMIC DNA]</scope>
    <source>
        <strain evidence="3 4">JCM 14547</strain>
    </source>
</reference>
<dbReference type="AlphaFoldDB" id="A0A849BHC6"/>
<dbReference type="SUPFAM" id="SSF55174">
    <property type="entry name" value="Alpha-L RNA-binding motif"/>
    <property type="match status" value="1"/>
</dbReference>
<organism evidence="3 4">
    <name type="scientific">Pseudokineococcus marinus</name>
    <dbReference type="NCBI Taxonomy" id="351215"/>
    <lineage>
        <taxon>Bacteria</taxon>
        <taxon>Bacillati</taxon>
        <taxon>Actinomycetota</taxon>
        <taxon>Actinomycetes</taxon>
        <taxon>Kineosporiales</taxon>
        <taxon>Kineosporiaceae</taxon>
        <taxon>Pseudokineococcus</taxon>
    </lineage>
</organism>
<dbReference type="Pfam" id="PF13275">
    <property type="entry name" value="S4_2"/>
    <property type="match status" value="1"/>
</dbReference>
<accession>A0A849BHC6</accession>
<protein>
    <submittedName>
        <fullName evidence="3">RNA-binding S4 domain-containing protein</fullName>
    </submittedName>
</protein>
<evidence type="ECO:0000256" key="1">
    <source>
        <dbReference type="PROSITE-ProRule" id="PRU00182"/>
    </source>
</evidence>
<gene>
    <name evidence="3" type="ORF">HLB09_05370</name>
</gene>
<keyword evidence="1" id="KW-0694">RNA-binding</keyword>